<keyword evidence="2" id="KW-1185">Reference proteome</keyword>
<comment type="caution">
    <text evidence="1">The sequence shown here is derived from an EMBL/GenBank/DDBJ whole genome shotgun (WGS) entry which is preliminary data.</text>
</comment>
<dbReference type="Proteomes" id="UP000307087">
    <property type="component" value="Unassembled WGS sequence"/>
</dbReference>
<dbReference type="RefSeq" id="WP_136563819.1">
    <property type="nucleotide sequence ID" value="NZ_BAABLS010000006.1"/>
</dbReference>
<evidence type="ECO:0000313" key="1">
    <source>
        <dbReference type="EMBL" id="THV09941.1"/>
    </source>
</evidence>
<dbReference type="InterPro" id="IPR036265">
    <property type="entry name" value="HIT-like_sf"/>
</dbReference>
<evidence type="ECO:0000313" key="2">
    <source>
        <dbReference type="Proteomes" id="UP000307087"/>
    </source>
</evidence>
<protein>
    <recommendedName>
        <fullName evidence="3">HIT family protein</fullName>
    </recommendedName>
</protein>
<proteinExistence type="predicted"/>
<sequence>MVESAEAEEVWARIVGAQRQTIPGECPECAGVAPERIVWEDEFWILSYTDGPADMAASLLLQTREHTRVGQLDDELASQFGRISNRLVRIIENLPESAYVDVSRYGAHRGHFHVWFFAPHAEGQDSPADLPTIAAKLANWGGNARA</sequence>
<organism evidence="1 2">
    <name type="scientific">Nocardioides caeni</name>
    <dbReference type="NCBI Taxonomy" id="574700"/>
    <lineage>
        <taxon>Bacteria</taxon>
        <taxon>Bacillati</taxon>
        <taxon>Actinomycetota</taxon>
        <taxon>Actinomycetes</taxon>
        <taxon>Propionibacteriales</taxon>
        <taxon>Nocardioidaceae</taxon>
        <taxon>Nocardioides</taxon>
    </lineage>
</organism>
<dbReference type="EMBL" id="STGW01000012">
    <property type="protein sequence ID" value="THV09941.1"/>
    <property type="molecule type" value="Genomic_DNA"/>
</dbReference>
<gene>
    <name evidence="1" type="ORF">E9934_15615</name>
</gene>
<dbReference type="AlphaFoldDB" id="A0A4S8N359"/>
<accession>A0A4S8N359</accession>
<dbReference type="Gene3D" id="3.30.428.10">
    <property type="entry name" value="HIT-like"/>
    <property type="match status" value="1"/>
</dbReference>
<evidence type="ECO:0008006" key="3">
    <source>
        <dbReference type="Google" id="ProtNLM"/>
    </source>
</evidence>
<name>A0A4S8N359_9ACTN</name>
<reference evidence="1 2" key="1">
    <citation type="journal article" date="2009" name="Int. J. Syst. Evol. Microbiol.">
        <title>Nocardioides caeni sp. nov., isolated from wastewater.</title>
        <authorList>
            <person name="Yoon J.H."/>
            <person name="Kang S.J."/>
            <person name="Park S."/>
            <person name="Kim W."/>
            <person name="Oh T.K."/>
        </authorList>
    </citation>
    <scope>NUCLEOTIDE SEQUENCE [LARGE SCALE GENOMIC DNA]</scope>
    <source>
        <strain evidence="1 2">DSM 23134</strain>
    </source>
</reference>
<dbReference type="SUPFAM" id="SSF54197">
    <property type="entry name" value="HIT-like"/>
    <property type="match status" value="1"/>
</dbReference>
<dbReference type="OrthoDB" id="3867598at2"/>